<feature type="transmembrane region" description="Helical" evidence="9">
    <location>
        <begin position="123"/>
        <end position="143"/>
    </location>
</feature>
<proteinExistence type="inferred from homology"/>
<keyword evidence="6 9" id="KW-0915">Sodium</keyword>
<dbReference type="Gene3D" id="1.20.1530.10">
    <property type="entry name" value="Na+/H+ antiporter like domain"/>
    <property type="match status" value="1"/>
</dbReference>
<dbReference type="GO" id="GO:0006885">
    <property type="term" value="P:regulation of pH"/>
    <property type="evidence" value="ECO:0007669"/>
    <property type="project" value="UniProtKB-UniRule"/>
</dbReference>
<dbReference type="STRING" id="872965.SE16_00585"/>
<keyword evidence="8 9" id="KW-0739">Sodium transport</keyword>
<dbReference type="InterPro" id="IPR004670">
    <property type="entry name" value="NhaA"/>
</dbReference>
<comment type="catalytic activity">
    <reaction evidence="9">
        <text>Na(+)(in) + 2 H(+)(out) = Na(+)(out) + 2 H(+)(in)</text>
        <dbReference type="Rhea" id="RHEA:29251"/>
        <dbReference type="ChEBI" id="CHEBI:15378"/>
        <dbReference type="ChEBI" id="CHEBI:29101"/>
    </reaction>
</comment>
<gene>
    <name evidence="9 10" type="primary">nhaA</name>
    <name evidence="10" type="ORF">ARMA_2226</name>
</gene>
<evidence type="ECO:0000256" key="3">
    <source>
        <dbReference type="ARBA" id="ARBA00022475"/>
    </source>
</evidence>
<evidence type="ECO:0000256" key="9">
    <source>
        <dbReference type="HAMAP-Rule" id="MF_01844"/>
    </source>
</evidence>
<evidence type="ECO:0000256" key="8">
    <source>
        <dbReference type="ARBA" id="ARBA00023201"/>
    </source>
</evidence>
<dbReference type="RefSeq" id="WP_235472398.1">
    <property type="nucleotide sequence ID" value="NZ_BBZA01000194.1"/>
</dbReference>
<evidence type="ECO:0000256" key="5">
    <source>
        <dbReference type="ARBA" id="ARBA00022989"/>
    </source>
</evidence>
<evidence type="ECO:0000256" key="4">
    <source>
        <dbReference type="ARBA" id="ARBA00022692"/>
    </source>
</evidence>
<protein>
    <recommendedName>
        <fullName evidence="9">Na(+)/H(+) antiporter NhaA</fullName>
    </recommendedName>
    <alternativeName>
        <fullName evidence="9">Sodium/proton antiporter NhaA</fullName>
    </alternativeName>
</protein>
<keyword evidence="5 9" id="KW-1133">Transmembrane helix</keyword>
<evidence type="ECO:0000256" key="1">
    <source>
        <dbReference type="ARBA" id="ARBA00004429"/>
    </source>
</evidence>
<sequence>MKPHFQFDDEANAAMQSNISPRLTSIVRAFQDFAHQEASGGIVVLAATIVALIWANISPETYEELWHHLKVGITWGEHALKMSLGHWINDGLMAIFFFVVGLEIKREVTVGELRSIKRVTFPIAAAIGGMVVPALIYVAFNWGEPTLSGWGIPMATDIAFALGVLALLGSRIPTSLKIFLTTLAIADDMGAVLIIALFYTSDLSVTWLLLGLAAIGVAFLLNRLRFYRSLVYLVLGIIAWYGFLQSGVHATIAGVLMAFTIPVRRFLDRRTFLNNARRILAEMEDAIENDDLFRSGIDTLETLSENAQSPLRRLETNLHPVVAFFIVPIFALANAGVHIEGGFGDILGSPLFLGIVLGLALGKPVGIFLGAYLSSLLKLGQKPDTVSWAHILGAGMLGGIGFTVALFIATLGLPESALPVAKLSILTASFLAGVAGVIWLLITSRPEQAPVLSAEEEEYQAVGES</sequence>
<keyword evidence="9" id="KW-0406">Ion transport</keyword>
<feature type="transmembrane region" description="Helical" evidence="9">
    <location>
        <begin position="205"/>
        <end position="221"/>
    </location>
</feature>
<feature type="transmembrane region" description="Helical" evidence="9">
    <location>
        <begin position="351"/>
        <end position="373"/>
    </location>
</feature>
<keyword evidence="3 9" id="KW-1003">Cell membrane</keyword>
<keyword evidence="7 9" id="KW-0472">Membrane</keyword>
<feature type="transmembrane region" description="Helical" evidence="9">
    <location>
        <begin position="84"/>
        <end position="102"/>
    </location>
</feature>
<dbReference type="EMBL" id="BBZA01000194">
    <property type="protein sequence ID" value="GAP63803.1"/>
    <property type="molecule type" value="Genomic_DNA"/>
</dbReference>
<dbReference type="GO" id="GO:0015385">
    <property type="term" value="F:sodium:proton antiporter activity"/>
    <property type="evidence" value="ECO:0007669"/>
    <property type="project" value="UniProtKB-UniRule"/>
</dbReference>
<comment type="caution">
    <text evidence="10">The sequence shown here is derived from an EMBL/GenBank/DDBJ whole genome shotgun (WGS) entry which is preliminary data.</text>
</comment>
<evidence type="ECO:0000313" key="10">
    <source>
        <dbReference type="EMBL" id="GAP63803.1"/>
    </source>
</evidence>
<organism evidence="10 11">
    <name type="scientific">Ardenticatena maritima</name>
    <dbReference type="NCBI Taxonomy" id="872965"/>
    <lineage>
        <taxon>Bacteria</taxon>
        <taxon>Bacillati</taxon>
        <taxon>Chloroflexota</taxon>
        <taxon>Ardenticatenia</taxon>
        <taxon>Ardenticatenales</taxon>
        <taxon>Ardenticatenaceae</taxon>
        <taxon>Ardenticatena</taxon>
    </lineage>
</organism>
<dbReference type="PANTHER" id="PTHR30341:SF0">
    <property type="entry name" value="NA(+)_H(+) ANTIPORTER NHAA"/>
    <property type="match status" value="1"/>
</dbReference>
<dbReference type="Pfam" id="PF06965">
    <property type="entry name" value="Na_H_antiport_1"/>
    <property type="match status" value="1"/>
</dbReference>
<keyword evidence="2 9" id="KW-0050">Antiport</keyword>
<evidence type="ECO:0000313" key="11">
    <source>
        <dbReference type="Proteomes" id="UP000037784"/>
    </source>
</evidence>
<keyword evidence="11" id="KW-1185">Reference proteome</keyword>
<feature type="transmembrane region" description="Helical" evidence="9">
    <location>
        <begin position="226"/>
        <end position="243"/>
    </location>
</feature>
<dbReference type="NCBIfam" id="TIGR00773">
    <property type="entry name" value="NhaA"/>
    <property type="match status" value="1"/>
</dbReference>
<accession>A0A0M8K869</accession>
<evidence type="ECO:0000256" key="6">
    <source>
        <dbReference type="ARBA" id="ARBA00023053"/>
    </source>
</evidence>
<dbReference type="HAMAP" id="MF_01844">
    <property type="entry name" value="NhaA"/>
    <property type="match status" value="1"/>
</dbReference>
<evidence type="ECO:0000256" key="7">
    <source>
        <dbReference type="ARBA" id="ARBA00023136"/>
    </source>
</evidence>
<evidence type="ECO:0000256" key="2">
    <source>
        <dbReference type="ARBA" id="ARBA00022449"/>
    </source>
</evidence>
<feature type="transmembrane region" description="Helical" evidence="9">
    <location>
        <begin position="249"/>
        <end position="267"/>
    </location>
</feature>
<dbReference type="Proteomes" id="UP000037784">
    <property type="component" value="Unassembled WGS sequence"/>
</dbReference>
<dbReference type="GO" id="GO:0005886">
    <property type="term" value="C:plasma membrane"/>
    <property type="evidence" value="ECO:0007669"/>
    <property type="project" value="UniProtKB-SubCell"/>
</dbReference>
<name>A0A0M8K869_9CHLR</name>
<keyword evidence="4 9" id="KW-0812">Transmembrane</keyword>
<feature type="transmembrane region" description="Helical" evidence="9">
    <location>
        <begin position="38"/>
        <end position="57"/>
    </location>
</feature>
<dbReference type="InParanoid" id="A0A0M8K869"/>
<dbReference type="PANTHER" id="PTHR30341">
    <property type="entry name" value="SODIUM ION/PROTON ANTIPORTER NHAA-RELATED"/>
    <property type="match status" value="1"/>
</dbReference>
<comment type="subcellular location">
    <subcellularLocation>
        <location evidence="1">Cell inner membrane</location>
        <topology evidence="1">Multi-pass membrane protein</topology>
    </subcellularLocation>
    <subcellularLocation>
        <location evidence="9">Cell membrane</location>
        <topology evidence="9">Multi-pass membrane protein</topology>
    </subcellularLocation>
</comment>
<feature type="transmembrane region" description="Helical" evidence="9">
    <location>
        <begin position="423"/>
        <end position="442"/>
    </location>
</feature>
<comment type="similarity">
    <text evidence="9">Belongs to the NhaA Na(+)/H(+) (TC 2.A.33) antiporter family.</text>
</comment>
<reference evidence="11" key="2">
    <citation type="submission" date="2015-08" db="EMBL/GenBank/DDBJ databases">
        <title>Draft Genome Sequence of a Heterotrophic Facultative Anaerobic Bacterium Ardenticatena maritima Strain 110S.</title>
        <authorList>
            <person name="Kawaichi S."/>
            <person name="Yoshida T."/>
            <person name="Sako Y."/>
            <person name="Nakamura R."/>
        </authorList>
    </citation>
    <scope>NUCLEOTIDE SEQUENCE [LARGE SCALE GENOMIC DNA]</scope>
    <source>
        <strain evidence="11">110S</strain>
    </source>
</reference>
<comment type="function">
    <text evidence="9">Na(+)/H(+) antiporter that extrudes sodium in exchange for external protons.</text>
</comment>
<feature type="transmembrane region" description="Helical" evidence="9">
    <location>
        <begin position="149"/>
        <end position="168"/>
    </location>
</feature>
<keyword evidence="9" id="KW-0813">Transport</keyword>
<feature type="transmembrane region" description="Helical" evidence="9">
    <location>
        <begin position="385"/>
        <end position="411"/>
    </location>
</feature>
<feature type="transmembrane region" description="Helical" evidence="9">
    <location>
        <begin position="321"/>
        <end position="339"/>
    </location>
</feature>
<feature type="transmembrane region" description="Helical" evidence="9">
    <location>
        <begin position="180"/>
        <end position="199"/>
    </location>
</feature>
<dbReference type="InterPro" id="IPR023171">
    <property type="entry name" value="Na/H_antiporter_dom_sf"/>
</dbReference>
<reference evidence="10 11" key="1">
    <citation type="journal article" date="2015" name="Genome Announc.">
        <title>Draft Genome Sequence of a Heterotrophic Facultative Anaerobic Thermophilic Bacterium, Ardenticatena maritima Strain 110ST.</title>
        <authorList>
            <person name="Kawaichi S."/>
            <person name="Yoshida T."/>
            <person name="Sako Y."/>
            <person name="Nakamura R."/>
        </authorList>
    </citation>
    <scope>NUCLEOTIDE SEQUENCE [LARGE SCALE GENOMIC DNA]</scope>
    <source>
        <strain evidence="10 11">110S</strain>
    </source>
</reference>
<dbReference type="AlphaFoldDB" id="A0A0M8K869"/>